<keyword evidence="1" id="KW-0547">Nucleotide-binding</keyword>
<dbReference type="InterPro" id="IPR036890">
    <property type="entry name" value="HATPase_C_sf"/>
</dbReference>
<evidence type="ECO:0000313" key="2">
    <source>
        <dbReference type="Proteomes" id="UP000600588"/>
    </source>
</evidence>
<keyword evidence="2" id="KW-1185">Reference proteome</keyword>
<organism evidence="1 2">
    <name type="scientific">Aestuariibaculum sediminum</name>
    <dbReference type="NCBI Taxonomy" id="2770637"/>
    <lineage>
        <taxon>Bacteria</taxon>
        <taxon>Pseudomonadati</taxon>
        <taxon>Bacteroidota</taxon>
        <taxon>Flavobacteriia</taxon>
        <taxon>Flavobacteriales</taxon>
        <taxon>Flavobacteriaceae</taxon>
    </lineage>
</organism>
<proteinExistence type="predicted"/>
<protein>
    <submittedName>
        <fullName evidence="1">ATP-binding protein</fullName>
    </submittedName>
</protein>
<dbReference type="EMBL" id="JACVXB010000004">
    <property type="protein sequence ID" value="MBD0832524.1"/>
    <property type="molecule type" value="Genomic_DNA"/>
</dbReference>
<reference evidence="1 2" key="1">
    <citation type="submission" date="2020-09" db="EMBL/GenBank/DDBJ databases">
        <title>TT11 complete genome.</title>
        <authorList>
            <person name="Wu Z."/>
        </authorList>
    </citation>
    <scope>NUCLEOTIDE SEQUENCE [LARGE SCALE GENOMIC DNA]</scope>
    <source>
        <strain evidence="1 2">TT11</strain>
    </source>
</reference>
<dbReference type="AlphaFoldDB" id="A0A8J6QI65"/>
<evidence type="ECO:0000313" key="1">
    <source>
        <dbReference type="EMBL" id="MBD0832524.1"/>
    </source>
</evidence>
<keyword evidence="1" id="KW-0067">ATP-binding</keyword>
<dbReference type="NCBIfam" id="NF047352">
    <property type="entry name" value="P_loop_sacsin"/>
    <property type="match status" value="1"/>
</dbReference>
<dbReference type="Proteomes" id="UP000600588">
    <property type="component" value="Unassembled WGS sequence"/>
</dbReference>
<name>A0A8J6QI65_9FLAO</name>
<sequence>MIKSLEEGRKEDGNRSIADKIIKRLHDLDKTVEYNQGRWAWELLQNAKDSTAKDEDHKISVQIILDENQVEFKHNGIHFTEHDIRGLINQISSKEAEEGEQTRKTGRFGTGFLTTHLLSRTVQIKGILEAESGQFYNFQFTLDREGEKIKDLSPKIEMAWNGFQESVTEIEDFSLYNKNDFNTSFVYSLKNEEQKQIAQIGINEFVKLLPYVLAFIPKIECVRIIDNREITEVIFQNSTSKIDDFITPITRKEDGTESIIHILEYSGERTSIACQVEKEEDIYSFTSVETLPKLFCDFPLIGTENFNFPIVVNSFDFNPLTERNGIWLKKENDDEVAENQNLLLEAYQLYKDLMEKLSESTYSQFYNVIETKIPNVDYLNKEWFQKEIQTPMREFLMDLSIVELENDNKKAIKDIWFPLKEYSKDVKRKLWKYNYDLFPECVPKEKHLIGWSNKSWSNWKSLSYEELAKDLQRQKNIDELKTSLEEDERKTFEWLNEVREFLLQEESNKLLFDKYAITPSRNGEFKTTSELFIDKIKDKELIKILRLLGEDWNDILINKSIANGRYHIKEKKDIASQITLKVNNPSRKDENYNKAIILLSEWFENNNPDEIKHLFSDLYRKKAELFMNTILDKESLYRIMKSDTDLSKVAKAIDDNPHLLDNIESSEQLKSLLTEYDLKDISELRNIIEASNNRVFIQKSELTQEDLAGLGITSLEDLEEALKDKDLSSMFHESNNNVNAFLYAEKLISRAKQRIIEHLETLDEYDCSEIDTDISKTSIGGIKKNGQEIFIVTRPSDNNFIIVYYGSEKDILDYENAELWVDNGIDTPKRITLGRVLKNTGINKIPV</sequence>
<gene>
    <name evidence="1" type="ORF">ICJ83_10305</name>
</gene>
<comment type="caution">
    <text evidence="1">The sequence shown here is derived from an EMBL/GenBank/DDBJ whole genome shotgun (WGS) entry which is preliminary data.</text>
</comment>
<dbReference type="Gene3D" id="3.30.565.10">
    <property type="entry name" value="Histidine kinase-like ATPase, C-terminal domain"/>
    <property type="match status" value="1"/>
</dbReference>
<dbReference type="RefSeq" id="WP_188230316.1">
    <property type="nucleotide sequence ID" value="NZ_JACVXB010000004.1"/>
</dbReference>
<dbReference type="GO" id="GO:0005524">
    <property type="term" value="F:ATP binding"/>
    <property type="evidence" value="ECO:0007669"/>
    <property type="project" value="UniProtKB-KW"/>
</dbReference>
<accession>A0A8J6QI65</accession>
<dbReference type="SUPFAM" id="SSF55874">
    <property type="entry name" value="ATPase domain of HSP90 chaperone/DNA topoisomerase II/histidine kinase"/>
    <property type="match status" value="1"/>
</dbReference>